<evidence type="ECO:0008006" key="4">
    <source>
        <dbReference type="Google" id="ProtNLM"/>
    </source>
</evidence>
<keyword evidence="1" id="KW-1133">Transmembrane helix</keyword>
<accession>A0A1F6YND8</accession>
<dbReference type="AlphaFoldDB" id="A0A1F6YND8"/>
<dbReference type="Proteomes" id="UP000178138">
    <property type="component" value="Unassembled WGS sequence"/>
</dbReference>
<sequence length="201" mass="21971">MKQDMQKSAIGGYTIIETMIAISLFIIIVMAGMGALLNANLLHQKSQSMRSIMDNLSFIMEDMSRNLRTGFDFQCFDASNPTLSPATLGAARSCADGWAIVFEYANGSSSTFTDQWAYYISNDGKIFKSVDGANSFVQLTPIEVVIDPASSFSVLGAEPFDSNADEQQPFVSIRLSGKITFKDVVTPFSLQTSVSQRLIDI</sequence>
<proteinExistence type="predicted"/>
<keyword evidence="1" id="KW-0812">Transmembrane</keyword>
<evidence type="ECO:0000313" key="2">
    <source>
        <dbReference type="EMBL" id="OGJ07899.1"/>
    </source>
</evidence>
<organism evidence="2 3">
    <name type="scientific">Candidatus Nomurabacteria bacterium RIFOXYA2_FULL_42_12</name>
    <dbReference type="NCBI Taxonomy" id="1801801"/>
    <lineage>
        <taxon>Bacteria</taxon>
        <taxon>Candidatus Nomuraibacteriota</taxon>
    </lineage>
</organism>
<reference evidence="2 3" key="1">
    <citation type="journal article" date="2016" name="Nat. Commun.">
        <title>Thousands of microbial genomes shed light on interconnected biogeochemical processes in an aquifer system.</title>
        <authorList>
            <person name="Anantharaman K."/>
            <person name="Brown C.T."/>
            <person name="Hug L.A."/>
            <person name="Sharon I."/>
            <person name="Castelle C.J."/>
            <person name="Probst A.J."/>
            <person name="Thomas B.C."/>
            <person name="Singh A."/>
            <person name="Wilkins M.J."/>
            <person name="Karaoz U."/>
            <person name="Brodie E.L."/>
            <person name="Williams K.H."/>
            <person name="Hubbard S.S."/>
            <person name="Banfield J.F."/>
        </authorList>
    </citation>
    <scope>NUCLEOTIDE SEQUENCE [LARGE SCALE GENOMIC DNA]</scope>
</reference>
<comment type="caution">
    <text evidence="2">The sequence shown here is derived from an EMBL/GenBank/DDBJ whole genome shotgun (WGS) entry which is preliminary data.</text>
</comment>
<evidence type="ECO:0000256" key="1">
    <source>
        <dbReference type="SAM" id="Phobius"/>
    </source>
</evidence>
<feature type="transmembrane region" description="Helical" evidence="1">
    <location>
        <begin position="20"/>
        <end position="42"/>
    </location>
</feature>
<keyword evidence="1" id="KW-0472">Membrane</keyword>
<evidence type="ECO:0000313" key="3">
    <source>
        <dbReference type="Proteomes" id="UP000178138"/>
    </source>
</evidence>
<protein>
    <recommendedName>
        <fullName evidence="4">Prepilin-type N-terminal cleavage/methylation domain-containing protein</fullName>
    </recommendedName>
</protein>
<gene>
    <name evidence="2" type="ORF">A2225_02960</name>
</gene>
<name>A0A1F6YND8_9BACT</name>
<dbReference type="EMBL" id="MFVZ01000009">
    <property type="protein sequence ID" value="OGJ07899.1"/>
    <property type="molecule type" value="Genomic_DNA"/>
</dbReference>